<evidence type="ECO:0000313" key="2">
    <source>
        <dbReference type="Proteomes" id="UP000178977"/>
    </source>
</evidence>
<reference evidence="1 2" key="1">
    <citation type="journal article" date="2016" name="Nat. Commun.">
        <title>Thousands of microbial genomes shed light on interconnected biogeochemical processes in an aquifer system.</title>
        <authorList>
            <person name="Anantharaman K."/>
            <person name="Brown C.T."/>
            <person name="Hug L.A."/>
            <person name="Sharon I."/>
            <person name="Castelle C.J."/>
            <person name="Probst A.J."/>
            <person name="Thomas B.C."/>
            <person name="Singh A."/>
            <person name="Wilkins M.J."/>
            <person name="Karaoz U."/>
            <person name="Brodie E.L."/>
            <person name="Williams K.H."/>
            <person name="Hubbard S.S."/>
            <person name="Banfield J.F."/>
        </authorList>
    </citation>
    <scope>NUCLEOTIDE SEQUENCE [LARGE SCALE GENOMIC DNA]</scope>
</reference>
<evidence type="ECO:0000313" key="1">
    <source>
        <dbReference type="EMBL" id="OHA09874.1"/>
    </source>
</evidence>
<name>A0A1G2LEA6_9BACT</name>
<accession>A0A1G2LEA6</accession>
<proteinExistence type="predicted"/>
<comment type="caution">
    <text evidence="1">The sequence shown here is derived from an EMBL/GenBank/DDBJ whole genome shotgun (WGS) entry which is preliminary data.</text>
</comment>
<sequence>MAFWKNYRNDAYSFDIKYPSDWTAKGYWSETGGFFYVAFGIANTINSKPLVTLKVYPNQTTLDKFIKYFDYLSGSWKDTTLNNVAAREIISVGQNSKQFILIASVKNVFGYGLESTVFGDNIDTVRKMSSTFKFLK</sequence>
<gene>
    <name evidence="1" type="ORF">A3A44_02855</name>
</gene>
<dbReference type="EMBL" id="MHQT01000011">
    <property type="protein sequence ID" value="OHA09874.1"/>
    <property type="molecule type" value="Genomic_DNA"/>
</dbReference>
<organism evidence="1 2">
    <name type="scientific">Candidatus Sungbacteria bacterium RIFCSPLOWO2_01_FULL_60_25</name>
    <dbReference type="NCBI Taxonomy" id="1802281"/>
    <lineage>
        <taxon>Bacteria</taxon>
        <taxon>Candidatus Sungiibacteriota</taxon>
    </lineage>
</organism>
<protein>
    <submittedName>
        <fullName evidence="1">Uncharacterized protein</fullName>
    </submittedName>
</protein>
<dbReference type="AlphaFoldDB" id="A0A1G2LEA6"/>
<dbReference type="Proteomes" id="UP000178977">
    <property type="component" value="Unassembled WGS sequence"/>
</dbReference>